<dbReference type="InterPro" id="IPR028098">
    <property type="entry name" value="Glyco_trans_4-like_N"/>
</dbReference>
<dbReference type="Proteomes" id="UP000004221">
    <property type="component" value="Unassembled WGS sequence"/>
</dbReference>
<organism evidence="4 5">
    <name type="scientific">Nitrolancea hollandica Lb</name>
    <dbReference type="NCBI Taxonomy" id="1129897"/>
    <lineage>
        <taxon>Bacteria</taxon>
        <taxon>Pseudomonadati</taxon>
        <taxon>Thermomicrobiota</taxon>
        <taxon>Thermomicrobia</taxon>
        <taxon>Sphaerobacterales</taxon>
        <taxon>Sphaerobacterineae</taxon>
        <taxon>Sphaerobacteraceae</taxon>
        <taxon>Nitrolancea</taxon>
    </lineage>
</organism>
<reference evidence="4 5" key="1">
    <citation type="journal article" date="2012" name="ISME J.">
        <title>Nitrification expanded: discovery, physiology and genomics of a nitrite-oxidizing bacterium from the phylum Chloroflexi.</title>
        <authorList>
            <person name="Sorokin D.Y."/>
            <person name="Lucker S."/>
            <person name="Vejmelkova D."/>
            <person name="Kostrikina N.A."/>
            <person name="Kleerebezem R."/>
            <person name="Rijpstra W.I."/>
            <person name="Damste J.S."/>
            <person name="Le Paslier D."/>
            <person name="Muyzer G."/>
            <person name="Wagner M."/>
            <person name="van Loosdrecht M.C."/>
            <person name="Daims H."/>
        </authorList>
    </citation>
    <scope>NUCLEOTIDE SEQUENCE [LARGE SCALE GENOMIC DNA]</scope>
    <source>
        <strain evidence="5">none</strain>
    </source>
</reference>
<dbReference type="EMBL" id="CAGS01000259">
    <property type="protein sequence ID" value="CCF84310.1"/>
    <property type="molecule type" value="Genomic_DNA"/>
</dbReference>
<evidence type="ECO:0000259" key="3">
    <source>
        <dbReference type="Pfam" id="PF13439"/>
    </source>
</evidence>
<accession>I4EHZ8</accession>
<dbReference type="CDD" id="cd03809">
    <property type="entry name" value="GT4_MtfB-like"/>
    <property type="match status" value="1"/>
</dbReference>
<dbReference type="AlphaFoldDB" id="I4EHZ8"/>
<keyword evidence="5" id="KW-1185">Reference proteome</keyword>
<name>I4EHZ8_9BACT</name>
<dbReference type="Pfam" id="PF00534">
    <property type="entry name" value="Glycos_transf_1"/>
    <property type="match status" value="1"/>
</dbReference>
<dbReference type="RefSeq" id="WP_008478388.1">
    <property type="nucleotide sequence ID" value="NZ_CAGS01000259.1"/>
</dbReference>
<keyword evidence="1 4" id="KW-0808">Transferase</keyword>
<feature type="domain" description="Glycosyltransferase subfamily 4-like N-terminal" evidence="3">
    <location>
        <begin position="102"/>
        <end position="173"/>
    </location>
</feature>
<evidence type="ECO:0000256" key="1">
    <source>
        <dbReference type="ARBA" id="ARBA00022679"/>
    </source>
</evidence>
<gene>
    <name evidence="4" type="ORF">NITHO_3310027</name>
</gene>
<evidence type="ECO:0000313" key="4">
    <source>
        <dbReference type="EMBL" id="CCF84310.1"/>
    </source>
</evidence>
<feature type="domain" description="Glycosyl transferase family 1" evidence="2">
    <location>
        <begin position="192"/>
        <end position="342"/>
    </location>
</feature>
<sequence length="374" mass="41869">MARIGISGLFVRPTQVGGAEYMLNNLLHGLASVKRPDDDIVLFTNHVTYSKNQFRGLRYAESVRTPFINRFIQESFCLPGSMGEFDSFLFPNYFTPPRRVAGKIVTVIHDLQYLHFPLNFSPKKRIWLRAAHELTLHQADVVVAISNFVRDDLIRHYGDRHAGKIHFIPNPISWERLSHEKPSLVGRVGIPDSPYILSVAAHYAHKNLETLIRAFARVHQTRTDYKLVLVGQLPTQLVGVSRHARVTDLIYALGIESSVLVTGHIPEAALGALYRNATIFVFPSLFEGFGMPPVEALGMGLPVLTTRCGSLPEVTQGLAAFVSDPLDAEEMADFILTMMETPGKYTPSADLVARLRDTYAPERVAREYYTLLTP</sequence>
<comment type="caution">
    <text evidence="4">The sequence shown here is derived from an EMBL/GenBank/DDBJ whole genome shotgun (WGS) entry which is preliminary data.</text>
</comment>
<evidence type="ECO:0000259" key="2">
    <source>
        <dbReference type="Pfam" id="PF00534"/>
    </source>
</evidence>
<dbReference type="PANTHER" id="PTHR46401">
    <property type="entry name" value="GLYCOSYLTRANSFERASE WBBK-RELATED"/>
    <property type="match status" value="1"/>
</dbReference>
<evidence type="ECO:0000313" key="5">
    <source>
        <dbReference type="Proteomes" id="UP000004221"/>
    </source>
</evidence>
<dbReference type="PANTHER" id="PTHR46401:SF2">
    <property type="entry name" value="GLYCOSYLTRANSFERASE WBBK-RELATED"/>
    <property type="match status" value="1"/>
</dbReference>
<dbReference type="GO" id="GO:0009103">
    <property type="term" value="P:lipopolysaccharide biosynthetic process"/>
    <property type="evidence" value="ECO:0007669"/>
    <property type="project" value="TreeGrafter"/>
</dbReference>
<dbReference type="OrthoDB" id="9769555at2"/>
<proteinExistence type="predicted"/>
<protein>
    <submittedName>
        <fullName evidence="4">Putative Glycosyl transferase group 1</fullName>
    </submittedName>
</protein>
<dbReference type="SUPFAM" id="SSF53756">
    <property type="entry name" value="UDP-Glycosyltransferase/glycogen phosphorylase"/>
    <property type="match status" value="1"/>
</dbReference>
<dbReference type="InterPro" id="IPR001296">
    <property type="entry name" value="Glyco_trans_1"/>
</dbReference>
<dbReference type="GO" id="GO:0016757">
    <property type="term" value="F:glycosyltransferase activity"/>
    <property type="evidence" value="ECO:0007669"/>
    <property type="project" value="InterPro"/>
</dbReference>
<dbReference type="Gene3D" id="3.40.50.2000">
    <property type="entry name" value="Glycogen Phosphorylase B"/>
    <property type="match status" value="2"/>
</dbReference>
<dbReference type="Pfam" id="PF13439">
    <property type="entry name" value="Glyco_transf_4"/>
    <property type="match status" value="1"/>
</dbReference>